<dbReference type="AlphaFoldDB" id="A0A8H4QZR0"/>
<evidence type="ECO:0000256" key="1">
    <source>
        <dbReference type="SAM" id="MobiDB-lite"/>
    </source>
</evidence>
<dbReference type="InterPro" id="IPR002575">
    <property type="entry name" value="Aminoglycoside_PTrfase"/>
</dbReference>
<reference evidence="3 4" key="1">
    <citation type="submission" date="2019-12" db="EMBL/GenBank/DDBJ databases">
        <authorList>
            <person name="Floudas D."/>
            <person name="Bentzer J."/>
            <person name="Ahren D."/>
            <person name="Johansson T."/>
            <person name="Persson P."/>
            <person name="Tunlid A."/>
        </authorList>
    </citation>
    <scope>NUCLEOTIDE SEQUENCE [LARGE SCALE GENOMIC DNA]</scope>
    <source>
        <strain evidence="3 4">CBS 102.39</strain>
    </source>
</reference>
<dbReference type="Proteomes" id="UP000521872">
    <property type="component" value="Unassembled WGS sequence"/>
</dbReference>
<dbReference type="SUPFAM" id="SSF56112">
    <property type="entry name" value="Protein kinase-like (PK-like)"/>
    <property type="match status" value="1"/>
</dbReference>
<comment type="caution">
    <text evidence="3">The sequence shown here is derived from an EMBL/GenBank/DDBJ whole genome shotgun (WGS) entry which is preliminary data.</text>
</comment>
<gene>
    <name evidence="3" type="ORF">D9613_000232</name>
</gene>
<keyword evidence="4" id="KW-1185">Reference proteome</keyword>
<name>A0A8H4QZR0_9AGAR</name>
<sequence length="282" mass="31869">MDTSSLTITPWIKNSPPSNIPPPEDIMKICREHDEELFNAPWTDFPMIGFPLKSKTGSEIAWVKHGRDIRLPEAVMQHCIFKKFKTLGISKVRAPAVYLAFGDGRYGYIVMEFIRGVSCKRSDADLVATAVQAIIEITTDSGVPGPLPKGPIRHPFFIEWKASRCYDSVKDLQDYINRVLAIGRRTSRVDFTDEVAAHGLRLCPADIHPGNFLKDESGDVVVIDFGCFSFLPLSFLEYAFQYCIQQYPFAESVRKRLQLPKATQVYQLSIAHQVLVPFNKNI</sequence>
<feature type="domain" description="Aminoglycoside phosphotransferase" evidence="2">
    <location>
        <begin position="77"/>
        <end position="229"/>
    </location>
</feature>
<feature type="region of interest" description="Disordered" evidence="1">
    <location>
        <begin position="1"/>
        <end position="20"/>
    </location>
</feature>
<evidence type="ECO:0000313" key="4">
    <source>
        <dbReference type="Proteomes" id="UP000521872"/>
    </source>
</evidence>
<accession>A0A8H4QZR0</accession>
<dbReference type="EMBL" id="JAACJL010000015">
    <property type="protein sequence ID" value="KAF4620644.1"/>
    <property type="molecule type" value="Genomic_DNA"/>
</dbReference>
<dbReference type="Pfam" id="PF01636">
    <property type="entry name" value="APH"/>
    <property type="match status" value="1"/>
</dbReference>
<protein>
    <recommendedName>
        <fullName evidence="2">Aminoglycoside phosphotransferase domain-containing protein</fullName>
    </recommendedName>
</protein>
<organism evidence="3 4">
    <name type="scientific">Agrocybe pediades</name>
    <dbReference type="NCBI Taxonomy" id="84607"/>
    <lineage>
        <taxon>Eukaryota</taxon>
        <taxon>Fungi</taxon>
        <taxon>Dikarya</taxon>
        <taxon>Basidiomycota</taxon>
        <taxon>Agaricomycotina</taxon>
        <taxon>Agaricomycetes</taxon>
        <taxon>Agaricomycetidae</taxon>
        <taxon>Agaricales</taxon>
        <taxon>Agaricineae</taxon>
        <taxon>Strophariaceae</taxon>
        <taxon>Agrocybe</taxon>
    </lineage>
</organism>
<dbReference type="InterPro" id="IPR011009">
    <property type="entry name" value="Kinase-like_dom_sf"/>
</dbReference>
<proteinExistence type="predicted"/>
<evidence type="ECO:0000313" key="3">
    <source>
        <dbReference type="EMBL" id="KAF4620644.1"/>
    </source>
</evidence>
<evidence type="ECO:0000259" key="2">
    <source>
        <dbReference type="Pfam" id="PF01636"/>
    </source>
</evidence>